<evidence type="ECO:0000256" key="2">
    <source>
        <dbReference type="ARBA" id="ARBA00004687"/>
    </source>
</evidence>
<sequence>MWEVSKRVRYRLIIDTVITRVTVFLLQFIFSSFDFSTDAFKGLKESETWIDWTFRGFMRWDSIQFLHVAEHGYVYEHSLAFFPLFPTVLRYVASILETVSTGVLYSPSTFVLAAVILNSVTFFVSSLLIFDICFILTSSHKISQISTLLFSINPASIFFSSIYTESLYCCLSLLGIRLLISSKSSLFFTTLILSLAFLTRSNGLLNIGYLLFYEGLRLVGPRTDRLWNRNVRVQFLKIGIYLIRIGMAIACILFALQIHSNRQMKRFCSEPFPDIAQSLIELGQRENLSMIGTPVAWCTELSLIYPPFYSSIQGQYWDVNLFGYWK</sequence>
<evidence type="ECO:0000256" key="4">
    <source>
        <dbReference type="ARBA" id="ARBA00022502"/>
    </source>
</evidence>
<keyword evidence="6 11" id="KW-0808">Transferase</keyword>
<dbReference type="Pfam" id="PF04188">
    <property type="entry name" value="Mannosyl_trans2"/>
    <property type="match status" value="1"/>
</dbReference>
<reference evidence="12" key="2">
    <citation type="submission" date="2022-06" db="UniProtKB">
        <authorList>
            <consortium name="EnsemblMetazoa"/>
        </authorList>
    </citation>
    <scope>IDENTIFICATION</scope>
    <source>
        <strain evidence="12">PS312</strain>
    </source>
</reference>
<comment type="subcellular location">
    <subcellularLocation>
        <location evidence="1 11">Endoplasmic reticulum membrane</location>
        <topology evidence="1 11">Multi-pass membrane protein</topology>
    </subcellularLocation>
</comment>
<keyword evidence="13" id="KW-1185">Reference proteome</keyword>
<feature type="transmembrane region" description="Helical" evidence="11">
    <location>
        <begin position="186"/>
        <end position="213"/>
    </location>
</feature>
<evidence type="ECO:0000256" key="8">
    <source>
        <dbReference type="ARBA" id="ARBA00022824"/>
    </source>
</evidence>
<feature type="transmembrane region" description="Helical" evidence="11">
    <location>
        <begin position="112"/>
        <end position="137"/>
    </location>
</feature>
<comment type="caution">
    <text evidence="11">Lacks conserved residue(s) required for the propagation of feature annotation.</text>
</comment>
<keyword evidence="9 11" id="KW-1133">Transmembrane helix</keyword>
<evidence type="ECO:0000256" key="6">
    <source>
        <dbReference type="ARBA" id="ARBA00022679"/>
    </source>
</evidence>
<dbReference type="InterPro" id="IPR007315">
    <property type="entry name" value="PIG-V/Gpi18"/>
</dbReference>
<dbReference type="EC" id="2.4.1.-" evidence="11"/>
<dbReference type="GO" id="GO:0000009">
    <property type="term" value="F:alpha-1,6-mannosyltransferase activity"/>
    <property type="evidence" value="ECO:0007669"/>
    <property type="project" value="InterPro"/>
</dbReference>
<evidence type="ECO:0000256" key="7">
    <source>
        <dbReference type="ARBA" id="ARBA00022692"/>
    </source>
</evidence>
<dbReference type="Proteomes" id="UP000005239">
    <property type="component" value="Unassembled WGS sequence"/>
</dbReference>
<name>A0A2A6CCM6_PRIPA</name>
<keyword evidence="8 11" id="KW-0256">Endoplasmic reticulum</keyword>
<reference evidence="13" key="1">
    <citation type="journal article" date="2008" name="Nat. Genet.">
        <title>The Pristionchus pacificus genome provides a unique perspective on nematode lifestyle and parasitism.</title>
        <authorList>
            <person name="Dieterich C."/>
            <person name="Clifton S.W."/>
            <person name="Schuster L.N."/>
            <person name="Chinwalla A."/>
            <person name="Delehaunty K."/>
            <person name="Dinkelacker I."/>
            <person name="Fulton L."/>
            <person name="Fulton R."/>
            <person name="Godfrey J."/>
            <person name="Minx P."/>
            <person name="Mitreva M."/>
            <person name="Roeseler W."/>
            <person name="Tian H."/>
            <person name="Witte H."/>
            <person name="Yang S.P."/>
            <person name="Wilson R.K."/>
            <person name="Sommer R.J."/>
        </authorList>
    </citation>
    <scope>NUCLEOTIDE SEQUENCE [LARGE SCALE GENOMIC DNA]</scope>
    <source>
        <strain evidence="13">PS312</strain>
    </source>
</reference>
<comment type="pathway">
    <text evidence="2 11">Glycolipid biosynthesis; glycosylphosphatidylinositol-anchor biosynthesis.</text>
</comment>
<keyword evidence="4 11" id="KW-0337">GPI-anchor biosynthesis</keyword>
<organism evidence="12 13">
    <name type="scientific">Pristionchus pacificus</name>
    <name type="common">Parasitic nematode worm</name>
    <dbReference type="NCBI Taxonomy" id="54126"/>
    <lineage>
        <taxon>Eukaryota</taxon>
        <taxon>Metazoa</taxon>
        <taxon>Ecdysozoa</taxon>
        <taxon>Nematoda</taxon>
        <taxon>Chromadorea</taxon>
        <taxon>Rhabditida</taxon>
        <taxon>Rhabditina</taxon>
        <taxon>Diplogasteromorpha</taxon>
        <taxon>Diplogasteroidea</taxon>
        <taxon>Neodiplogasteridae</taxon>
        <taxon>Pristionchus</taxon>
    </lineage>
</organism>
<evidence type="ECO:0000313" key="13">
    <source>
        <dbReference type="Proteomes" id="UP000005239"/>
    </source>
</evidence>
<evidence type="ECO:0000256" key="5">
    <source>
        <dbReference type="ARBA" id="ARBA00022676"/>
    </source>
</evidence>
<accession>A0A2A6CCM6</accession>
<dbReference type="GO" id="GO:0005789">
    <property type="term" value="C:endoplasmic reticulum membrane"/>
    <property type="evidence" value="ECO:0007669"/>
    <property type="project" value="UniProtKB-SubCell"/>
</dbReference>
<keyword evidence="7 11" id="KW-0812">Transmembrane</keyword>
<evidence type="ECO:0000256" key="10">
    <source>
        <dbReference type="ARBA" id="ARBA00023136"/>
    </source>
</evidence>
<dbReference type="GO" id="GO:0004376">
    <property type="term" value="F:GPI mannosyltransferase activity"/>
    <property type="evidence" value="ECO:0007669"/>
    <property type="project" value="InterPro"/>
</dbReference>
<dbReference type="PANTHER" id="PTHR12468">
    <property type="entry name" value="GPI MANNOSYLTRANSFERASE 2"/>
    <property type="match status" value="1"/>
</dbReference>
<gene>
    <name evidence="12" type="primary">WBGene00278346</name>
</gene>
<dbReference type="EnsemblMetazoa" id="PPA39977.1">
    <property type="protein sequence ID" value="PPA39977.1"/>
    <property type="gene ID" value="WBGene00278346"/>
</dbReference>
<accession>A0A8R1UTK9</accession>
<protein>
    <recommendedName>
        <fullName evidence="11">GPI mannosyltransferase 2</fullName>
        <ecNumber evidence="11">2.4.1.-</ecNumber>
    </recommendedName>
</protein>
<evidence type="ECO:0000256" key="11">
    <source>
        <dbReference type="RuleBase" id="RU363112"/>
    </source>
</evidence>
<comment type="similarity">
    <text evidence="3 11">Belongs to the PIGV family.</text>
</comment>
<evidence type="ECO:0000256" key="1">
    <source>
        <dbReference type="ARBA" id="ARBA00004477"/>
    </source>
</evidence>
<proteinExistence type="inferred from homology"/>
<dbReference type="GO" id="GO:0006506">
    <property type="term" value="P:GPI anchor biosynthetic process"/>
    <property type="evidence" value="ECO:0007669"/>
    <property type="project" value="UniProtKB-UniPathway"/>
</dbReference>
<comment type="function">
    <text evidence="11">Mannosyltransferase involved in glycosylphosphatidylinositol-anchor biosynthesis.</text>
</comment>
<keyword evidence="10 11" id="KW-0472">Membrane</keyword>
<evidence type="ECO:0000256" key="9">
    <source>
        <dbReference type="ARBA" id="ARBA00022989"/>
    </source>
</evidence>
<feature type="transmembrane region" description="Helical" evidence="11">
    <location>
        <begin position="233"/>
        <end position="256"/>
    </location>
</feature>
<dbReference type="AlphaFoldDB" id="A0A2A6CCM6"/>
<feature type="transmembrane region" description="Helical" evidence="11">
    <location>
        <begin position="157"/>
        <end position="179"/>
    </location>
</feature>
<dbReference type="PANTHER" id="PTHR12468:SF2">
    <property type="entry name" value="GPI MANNOSYLTRANSFERASE 2"/>
    <property type="match status" value="1"/>
</dbReference>
<evidence type="ECO:0000256" key="3">
    <source>
        <dbReference type="ARBA" id="ARBA00008698"/>
    </source>
</evidence>
<feature type="transmembrane region" description="Helical" evidence="11">
    <location>
        <begin position="12"/>
        <end position="30"/>
    </location>
</feature>
<keyword evidence="5 11" id="KW-0328">Glycosyltransferase</keyword>
<evidence type="ECO:0000313" key="12">
    <source>
        <dbReference type="EnsemblMetazoa" id="PPA39977.1"/>
    </source>
</evidence>